<dbReference type="NCBIfam" id="TIGR00447">
    <property type="entry name" value="pth"/>
    <property type="match status" value="1"/>
</dbReference>
<evidence type="ECO:0000256" key="4">
    <source>
        <dbReference type="ARBA" id="ARBA00022884"/>
    </source>
</evidence>
<keyword evidence="3 7" id="KW-0378">Hydrolase</keyword>
<sequence length="160" mass="18372">MILIVGLGNPGKKYENNRHNVGYMFVDFYVNELTGSRVHEFRFNKTLQSELPMVKKDGKTILFAKPQTFMNRSGEAVKKIMDFYKIPLESVFIAHDDLDIPLGKFHIQKAVGPKLHNGITSVEERLGTKEFTRIRIGIENRSPEDRIPGEAYVLQNFSEE</sequence>
<dbReference type="GO" id="GO:0000049">
    <property type="term" value="F:tRNA binding"/>
    <property type="evidence" value="ECO:0007669"/>
    <property type="project" value="UniProtKB-KW"/>
</dbReference>
<dbReference type="InterPro" id="IPR036416">
    <property type="entry name" value="Pept_tRNA_hydro_sf"/>
</dbReference>
<accession>A0A2H0WSA7</accession>
<name>A0A2H0WSA7_9BACT</name>
<evidence type="ECO:0000256" key="8">
    <source>
        <dbReference type="RuleBase" id="RU004320"/>
    </source>
</evidence>
<dbReference type="PANTHER" id="PTHR17224:SF1">
    <property type="entry name" value="PEPTIDYL-TRNA HYDROLASE"/>
    <property type="match status" value="1"/>
</dbReference>
<evidence type="ECO:0000256" key="7">
    <source>
        <dbReference type="RuleBase" id="RU000673"/>
    </source>
</evidence>
<keyword evidence="2" id="KW-0820">tRNA-binding</keyword>
<comment type="caution">
    <text evidence="9">The sequence shown here is derived from an EMBL/GenBank/DDBJ whole genome shotgun (WGS) entry which is preliminary data.</text>
</comment>
<evidence type="ECO:0000313" key="10">
    <source>
        <dbReference type="Proteomes" id="UP000231198"/>
    </source>
</evidence>
<dbReference type="EC" id="3.1.1.29" evidence="1 7"/>
<dbReference type="Proteomes" id="UP000231198">
    <property type="component" value="Unassembled WGS sequence"/>
</dbReference>
<evidence type="ECO:0000256" key="3">
    <source>
        <dbReference type="ARBA" id="ARBA00022801"/>
    </source>
</evidence>
<dbReference type="InterPro" id="IPR018171">
    <property type="entry name" value="Pept_tRNA_hydro_CS"/>
</dbReference>
<proteinExistence type="inferred from homology"/>
<dbReference type="AlphaFoldDB" id="A0A2H0WSA7"/>
<dbReference type="GO" id="GO:0004045">
    <property type="term" value="F:peptidyl-tRNA hydrolase activity"/>
    <property type="evidence" value="ECO:0007669"/>
    <property type="project" value="UniProtKB-EC"/>
</dbReference>
<gene>
    <name evidence="9" type="ORF">COT62_03120</name>
</gene>
<dbReference type="InterPro" id="IPR001328">
    <property type="entry name" value="Pept_tRNA_hydro"/>
</dbReference>
<comment type="catalytic activity">
    <reaction evidence="7">
        <text>an N-acyl-L-alpha-aminoacyl-tRNA + H2O = an N-acyl-L-amino acid + a tRNA + H(+)</text>
        <dbReference type="Rhea" id="RHEA:54448"/>
        <dbReference type="Rhea" id="RHEA-COMP:10123"/>
        <dbReference type="Rhea" id="RHEA-COMP:13883"/>
        <dbReference type="ChEBI" id="CHEBI:15377"/>
        <dbReference type="ChEBI" id="CHEBI:15378"/>
        <dbReference type="ChEBI" id="CHEBI:59874"/>
        <dbReference type="ChEBI" id="CHEBI:78442"/>
        <dbReference type="ChEBI" id="CHEBI:138191"/>
        <dbReference type="EC" id="3.1.1.29"/>
    </reaction>
</comment>
<dbReference type="PROSITE" id="PS01195">
    <property type="entry name" value="PEPT_TRNA_HYDROL_1"/>
    <property type="match status" value="1"/>
</dbReference>
<evidence type="ECO:0000256" key="6">
    <source>
        <dbReference type="ARBA" id="ARBA00050038"/>
    </source>
</evidence>
<evidence type="ECO:0000256" key="1">
    <source>
        <dbReference type="ARBA" id="ARBA00013260"/>
    </source>
</evidence>
<dbReference type="CDD" id="cd00462">
    <property type="entry name" value="PTH"/>
    <property type="match status" value="1"/>
</dbReference>
<dbReference type="Gene3D" id="3.40.50.1470">
    <property type="entry name" value="Peptidyl-tRNA hydrolase"/>
    <property type="match status" value="1"/>
</dbReference>
<keyword evidence="4" id="KW-0694">RNA-binding</keyword>
<evidence type="ECO:0000256" key="2">
    <source>
        <dbReference type="ARBA" id="ARBA00022555"/>
    </source>
</evidence>
<dbReference type="Pfam" id="PF01195">
    <property type="entry name" value="Pept_tRNA_hydro"/>
    <property type="match status" value="1"/>
</dbReference>
<organism evidence="9 10">
    <name type="scientific">Candidatus Roizmanbacteria bacterium CG09_land_8_20_14_0_10_41_9</name>
    <dbReference type="NCBI Taxonomy" id="1974850"/>
    <lineage>
        <taxon>Bacteria</taxon>
        <taxon>Candidatus Roizmaniibacteriota</taxon>
    </lineage>
</organism>
<feature type="non-terminal residue" evidence="9">
    <location>
        <position position="160"/>
    </location>
</feature>
<protein>
    <recommendedName>
        <fullName evidence="6 7">Peptidyl-tRNA hydrolase</fullName>
        <ecNumber evidence="1 7">3.1.1.29</ecNumber>
    </recommendedName>
</protein>
<dbReference type="SUPFAM" id="SSF53178">
    <property type="entry name" value="Peptidyl-tRNA hydrolase-like"/>
    <property type="match status" value="1"/>
</dbReference>
<comment type="similarity">
    <text evidence="5 8">Belongs to the PTH family.</text>
</comment>
<reference evidence="10" key="1">
    <citation type="submission" date="2017-09" db="EMBL/GenBank/DDBJ databases">
        <title>Depth-based differentiation of microbial function through sediment-hosted aquifers and enrichment of novel symbionts in the deep terrestrial subsurface.</title>
        <authorList>
            <person name="Probst A.J."/>
            <person name="Ladd B."/>
            <person name="Jarett J.K."/>
            <person name="Geller-Mcgrath D.E."/>
            <person name="Sieber C.M.K."/>
            <person name="Emerson J.B."/>
            <person name="Anantharaman K."/>
            <person name="Thomas B.C."/>
            <person name="Malmstrom R."/>
            <person name="Stieglmeier M."/>
            <person name="Klingl A."/>
            <person name="Woyke T."/>
            <person name="Ryan C.M."/>
            <person name="Banfield J.F."/>
        </authorList>
    </citation>
    <scope>NUCLEOTIDE SEQUENCE [LARGE SCALE GENOMIC DNA]</scope>
</reference>
<evidence type="ECO:0000256" key="5">
    <source>
        <dbReference type="ARBA" id="ARBA00038063"/>
    </source>
</evidence>
<evidence type="ECO:0000313" key="9">
    <source>
        <dbReference type="EMBL" id="PIS15544.1"/>
    </source>
</evidence>
<dbReference type="EMBL" id="PEZG01000067">
    <property type="protein sequence ID" value="PIS15544.1"/>
    <property type="molecule type" value="Genomic_DNA"/>
</dbReference>
<dbReference type="PANTHER" id="PTHR17224">
    <property type="entry name" value="PEPTIDYL-TRNA HYDROLASE"/>
    <property type="match status" value="1"/>
</dbReference>